<feature type="non-terminal residue" evidence="1">
    <location>
        <position position="1"/>
    </location>
</feature>
<protein>
    <submittedName>
        <fullName evidence="1">Uncharacterized protein</fullName>
    </submittedName>
</protein>
<organism evidence="1 2">
    <name type="scientific">Paragonimus westermani</name>
    <dbReference type="NCBI Taxonomy" id="34504"/>
    <lineage>
        <taxon>Eukaryota</taxon>
        <taxon>Metazoa</taxon>
        <taxon>Spiralia</taxon>
        <taxon>Lophotrochozoa</taxon>
        <taxon>Platyhelminthes</taxon>
        <taxon>Trematoda</taxon>
        <taxon>Digenea</taxon>
        <taxon>Plagiorchiida</taxon>
        <taxon>Troglotremata</taxon>
        <taxon>Troglotrematidae</taxon>
        <taxon>Paragonimus</taxon>
    </lineage>
</organism>
<name>A0A5J4NBT3_9TREM</name>
<evidence type="ECO:0000313" key="2">
    <source>
        <dbReference type="Proteomes" id="UP000324629"/>
    </source>
</evidence>
<dbReference type="Proteomes" id="UP000324629">
    <property type="component" value="Unassembled WGS sequence"/>
</dbReference>
<dbReference type="EMBL" id="QNGE01004331">
    <property type="protein sequence ID" value="KAA3672997.1"/>
    <property type="molecule type" value="Genomic_DNA"/>
</dbReference>
<evidence type="ECO:0000313" key="1">
    <source>
        <dbReference type="EMBL" id="KAA3672997.1"/>
    </source>
</evidence>
<sequence>FVAFVAVVYALPPWNVSPHFSVGSNVDSSVIDDNELKKELLVAVSLEKAAQNAAAEADLFYSKAKAVMTHVMEKMRSSTINANSPQLPNSNRVYRRQLNIEFPKSQTRLSDPLLEYDDFFSRPIFSHMKIVSHSKLLTAPAFSTEHEQNAMEIEPSSLEPARVSFLQKLLHHQTGLNRGNRMKHLRSHYSQSKFEKLLDKYNGHEFDTSDLLDTNLTPAEYLDGMQYLKQSESNADPLVDGQVL</sequence>
<comment type="caution">
    <text evidence="1">The sequence shown here is derived from an EMBL/GenBank/DDBJ whole genome shotgun (WGS) entry which is preliminary data.</text>
</comment>
<keyword evidence="2" id="KW-1185">Reference proteome</keyword>
<accession>A0A5J4NBT3</accession>
<dbReference type="AlphaFoldDB" id="A0A5J4NBT3"/>
<gene>
    <name evidence="1" type="ORF">DEA37_0002210</name>
</gene>
<proteinExistence type="predicted"/>
<reference evidence="1 2" key="1">
    <citation type="journal article" date="2019" name="Gigascience">
        <title>Whole-genome sequence of the oriental lung fluke Paragonimus westermani.</title>
        <authorList>
            <person name="Oey H."/>
            <person name="Zakrzewski M."/>
            <person name="Narain K."/>
            <person name="Devi K.R."/>
            <person name="Agatsuma T."/>
            <person name="Nawaratna S."/>
            <person name="Gobert G.N."/>
            <person name="Jones M.K."/>
            <person name="Ragan M.A."/>
            <person name="McManus D.P."/>
            <person name="Krause L."/>
        </authorList>
    </citation>
    <scope>NUCLEOTIDE SEQUENCE [LARGE SCALE GENOMIC DNA]</scope>
    <source>
        <strain evidence="1 2">IND2009</strain>
    </source>
</reference>